<dbReference type="Proteomes" id="UP001302719">
    <property type="component" value="Chromosome"/>
</dbReference>
<evidence type="ECO:0000259" key="15">
    <source>
        <dbReference type="Pfam" id="PF05173"/>
    </source>
</evidence>
<evidence type="ECO:0000256" key="8">
    <source>
        <dbReference type="ARBA" id="ARBA00023154"/>
    </source>
</evidence>
<feature type="binding site" evidence="13">
    <location>
        <position position="47"/>
    </location>
    <ligand>
        <name>NAD(+)</name>
        <dbReference type="ChEBI" id="CHEBI:57540"/>
    </ligand>
</feature>
<dbReference type="SUPFAM" id="SSF55347">
    <property type="entry name" value="Glyceraldehyde-3-phosphate dehydrogenase-like, C-terminal domain"/>
    <property type="match status" value="1"/>
</dbReference>
<dbReference type="GO" id="GO:0016726">
    <property type="term" value="F:oxidoreductase activity, acting on CH or CH2 groups, NAD or NADP as acceptor"/>
    <property type="evidence" value="ECO:0007669"/>
    <property type="project" value="UniProtKB-UniRule"/>
</dbReference>
<comment type="pathway">
    <text evidence="9 13">Amino-acid biosynthesis; L-lysine biosynthesis via DAP pathway; (S)-tetrahydrodipicolinate from L-aspartate: step 4/4.</text>
</comment>
<feature type="domain" description="Dihydrodipicolinate reductase N-terminal" evidence="14">
    <location>
        <begin position="2"/>
        <end position="125"/>
    </location>
</feature>
<comment type="function">
    <text evidence="13">Catalyzes the conversion of 4-hydroxy-tetrahydrodipicolinate (HTPA) to tetrahydrodipicolinate.</text>
</comment>
<evidence type="ECO:0000256" key="4">
    <source>
        <dbReference type="ARBA" id="ARBA00022857"/>
    </source>
</evidence>
<comment type="catalytic activity">
    <reaction evidence="12 13">
        <text>(S)-2,3,4,5-tetrahydrodipicolinate + NAD(+) + H2O = (2S,4S)-4-hydroxy-2,3,4,5-tetrahydrodipicolinate + NADH + H(+)</text>
        <dbReference type="Rhea" id="RHEA:35323"/>
        <dbReference type="ChEBI" id="CHEBI:15377"/>
        <dbReference type="ChEBI" id="CHEBI:15378"/>
        <dbReference type="ChEBI" id="CHEBI:16845"/>
        <dbReference type="ChEBI" id="CHEBI:57540"/>
        <dbReference type="ChEBI" id="CHEBI:57945"/>
        <dbReference type="ChEBI" id="CHEBI:67139"/>
        <dbReference type="EC" id="1.17.1.8"/>
    </reaction>
</comment>
<dbReference type="RefSeq" id="WP_312645328.1">
    <property type="nucleotide sequence ID" value="NZ_CP116967.1"/>
</dbReference>
<dbReference type="Pfam" id="PF05173">
    <property type="entry name" value="DapB_C"/>
    <property type="match status" value="1"/>
</dbReference>
<dbReference type="GO" id="GO:0008839">
    <property type="term" value="F:4-hydroxy-tetrahydrodipicolinate reductase"/>
    <property type="evidence" value="ECO:0007669"/>
    <property type="project" value="UniProtKB-UniRule"/>
</dbReference>
<comment type="subunit">
    <text evidence="13">Homotetramer.</text>
</comment>
<protein>
    <recommendedName>
        <fullName evidence="10 13">4-hydroxy-tetrahydrodipicolinate reductase</fullName>
        <shortName evidence="13">HTPA reductase</shortName>
        <ecNumber evidence="10 13">1.17.1.8</ecNumber>
    </recommendedName>
</protein>
<dbReference type="PANTHER" id="PTHR20836">
    <property type="entry name" value="DIHYDRODIPICOLINATE REDUCTASE"/>
    <property type="match status" value="1"/>
</dbReference>
<feature type="active site" description="Proton donor/acceptor" evidence="13">
    <location>
        <position position="155"/>
    </location>
</feature>
<dbReference type="GO" id="GO:0051287">
    <property type="term" value="F:NAD binding"/>
    <property type="evidence" value="ECO:0007669"/>
    <property type="project" value="UniProtKB-UniRule"/>
</dbReference>
<dbReference type="NCBIfam" id="TIGR00036">
    <property type="entry name" value="dapB"/>
    <property type="match status" value="1"/>
</dbReference>
<dbReference type="InterPro" id="IPR000846">
    <property type="entry name" value="DapB_N"/>
</dbReference>
<evidence type="ECO:0000313" key="17">
    <source>
        <dbReference type="Proteomes" id="UP001302719"/>
    </source>
</evidence>
<evidence type="ECO:0000256" key="1">
    <source>
        <dbReference type="ARBA" id="ARBA00006642"/>
    </source>
</evidence>
<dbReference type="GO" id="GO:0019877">
    <property type="term" value="P:diaminopimelate biosynthetic process"/>
    <property type="evidence" value="ECO:0007669"/>
    <property type="project" value="UniProtKB-UniRule"/>
</dbReference>
<dbReference type="GO" id="GO:0050661">
    <property type="term" value="F:NADP binding"/>
    <property type="evidence" value="ECO:0007669"/>
    <property type="project" value="UniProtKB-UniRule"/>
</dbReference>
<feature type="binding site" evidence="13">
    <location>
        <begin position="98"/>
        <end position="100"/>
    </location>
    <ligand>
        <name>NAD(+)</name>
        <dbReference type="ChEBI" id="CHEBI:57540"/>
    </ligand>
</feature>
<dbReference type="InterPro" id="IPR022663">
    <property type="entry name" value="DapB_C"/>
</dbReference>
<evidence type="ECO:0000256" key="7">
    <source>
        <dbReference type="ARBA" id="ARBA00023027"/>
    </source>
</evidence>
<keyword evidence="2 13" id="KW-0963">Cytoplasm</keyword>
<keyword evidence="5 13" id="KW-0220">Diaminopimelate biosynthesis</keyword>
<dbReference type="AlphaFoldDB" id="A0AA96GI32"/>
<dbReference type="GO" id="GO:0005829">
    <property type="term" value="C:cytosol"/>
    <property type="evidence" value="ECO:0007669"/>
    <property type="project" value="TreeGrafter"/>
</dbReference>
<accession>A0AA96GI32</accession>
<dbReference type="FunFam" id="3.30.360.10:FF:000004">
    <property type="entry name" value="4-hydroxy-tetrahydrodipicolinate reductase"/>
    <property type="match status" value="1"/>
</dbReference>
<dbReference type="Gene3D" id="3.40.50.720">
    <property type="entry name" value="NAD(P)-binding Rossmann-like Domain"/>
    <property type="match status" value="1"/>
</dbReference>
<keyword evidence="6 13" id="KW-0560">Oxidoreductase</keyword>
<name>A0AA96GI32_9BACT</name>
<comment type="subcellular location">
    <subcellularLocation>
        <location evidence="13">Cytoplasm</location>
    </subcellularLocation>
</comment>
<evidence type="ECO:0000256" key="9">
    <source>
        <dbReference type="ARBA" id="ARBA00037922"/>
    </source>
</evidence>
<dbReference type="PIRSF" id="PIRSF000161">
    <property type="entry name" value="DHPR"/>
    <property type="match status" value="1"/>
</dbReference>
<reference evidence="16 17" key="1">
    <citation type="submission" date="2023-01" db="EMBL/GenBank/DDBJ databases">
        <title>Cultivation and genomic characterization of new, ubiquitous marine nitrite-oxidizing bacteria from the Nitrospirales.</title>
        <authorList>
            <person name="Mueller A.J."/>
            <person name="Daebeler A."/>
            <person name="Herbold C.W."/>
            <person name="Kirkegaard R.H."/>
            <person name="Daims H."/>
        </authorList>
    </citation>
    <scope>NUCLEOTIDE SEQUENCE [LARGE SCALE GENOMIC DNA]</scope>
    <source>
        <strain evidence="16 17">VA</strain>
    </source>
</reference>
<dbReference type="PANTHER" id="PTHR20836:SF0">
    <property type="entry name" value="4-HYDROXY-TETRAHYDRODIPICOLINATE REDUCTASE 1, CHLOROPLASTIC-RELATED"/>
    <property type="match status" value="1"/>
</dbReference>
<evidence type="ECO:0000313" key="16">
    <source>
        <dbReference type="EMBL" id="WNM58879.1"/>
    </source>
</evidence>
<keyword evidence="3 13" id="KW-0028">Amino-acid biosynthesis</keyword>
<comment type="caution">
    <text evidence="13">Lacks conserved residue(s) required for the propagation of feature annotation.</text>
</comment>
<organism evidence="16 17">
    <name type="scientific">Candidatus Nitrospira allomarina</name>
    <dbReference type="NCBI Taxonomy" id="3020900"/>
    <lineage>
        <taxon>Bacteria</taxon>
        <taxon>Pseudomonadati</taxon>
        <taxon>Nitrospirota</taxon>
        <taxon>Nitrospiria</taxon>
        <taxon>Nitrospirales</taxon>
        <taxon>Nitrospiraceae</taxon>
        <taxon>Nitrospira</taxon>
    </lineage>
</organism>
<keyword evidence="4 13" id="KW-0521">NADP</keyword>
<feature type="binding site" evidence="13">
    <location>
        <begin position="122"/>
        <end position="125"/>
    </location>
    <ligand>
        <name>NAD(+)</name>
        <dbReference type="ChEBI" id="CHEBI:57540"/>
    </ligand>
</feature>
<evidence type="ECO:0000256" key="11">
    <source>
        <dbReference type="ARBA" id="ARBA00049080"/>
    </source>
</evidence>
<comment type="similarity">
    <text evidence="1 13">Belongs to the DapB family.</text>
</comment>
<dbReference type="GO" id="GO:0009089">
    <property type="term" value="P:lysine biosynthetic process via diaminopimelate"/>
    <property type="evidence" value="ECO:0007669"/>
    <property type="project" value="UniProtKB-UniRule"/>
</dbReference>
<dbReference type="EMBL" id="CP116967">
    <property type="protein sequence ID" value="WNM58879.1"/>
    <property type="molecule type" value="Genomic_DNA"/>
</dbReference>
<evidence type="ECO:0000256" key="13">
    <source>
        <dbReference type="HAMAP-Rule" id="MF_00102"/>
    </source>
</evidence>
<proteinExistence type="inferred from homology"/>
<evidence type="ECO:0000256" key="6">
    <source>
        <dbReference type="ARBA" id="ARBA00023002"/>
    </source>
</evidence>
<evidence type="ECO:0000256" key="3">
    <source>
        <dbReference type="ARBA" id="ARBA00022605"/>
    </source>
</evidence>
<dbReference type="EC" id="1.17.1.8" evidence="10 13"/>
<evidence type="ECO:0000259" key="14">
    <source>
        <dbReference type="Pfam" id="PF01113"/>
    </source>
</evidence>
<feature type="binding site" evidence="13">
    <location>
        <position position="156"/>
    </location>
    <ligand>
        <name>(S)-2,3,4,5-tetrahydrodipicolinate</name>
        <dbReference type="ChEBI" id="CHEBI:16845"/>
    </ligand>
</feature>
<keyword evidence="17" id="KW-1185">Reference proteome</keyword>
<dbReference type="CDD" id="cd02274">
    <property type="entry name" value="DHDPR_N"/>
    <property type="match status" value="1"/>
</dbReference>
<feature type="binding site" evidence="13">
    <location>
        <begin position="8"/>
        <end position="13"/>
    </location>
    <ligand>
        <name>NAD(+)</name>
        <dbReference type="ChEBI" id="CHEBI:57540"/>
    </ligand>
</feature>
<comment type="catalytic activity">
    <reaction evidence="11 13">
        <text>(S)-2,3,4,5-tetrahydrodipicolinate + NADP(+) + H2O = (2S,4S)-4-hydroxy-2,3,4,5-tetrahydrodipicolinate + NADPH + H(+)</text>
        <dbReference type="Rhea" id="RHEA:35331"/>
        <dbReference type="ChEBI" id="CHEBI:15377"/>
        <dbReference type="ChEBI" id="CHEBI:15378"/>
        <dbReference type="ChEBI" id="CHEBI:16845"/>
        <dbReference type="ChEBI" id="CHEBI:57783"/>
        <dbReference type="ChEBI" id="CHEBI:58349"/>
        <dbReference type="ChEBI" id="CHEBI:67139"/>
        <dbReference type="EC" id="1.17.1.8"/>
    </reaction>
</comment>
<feature type="active site" description="Proton donor" evidence="13">
    <location>
        <position position="159"/>
    </location>
</feature>
<dbReference type="KEGG" id="nall:PP769_03670"/>
<keyword evidence="7 13" id="KW-0520">NAD</keyword>
<feature type="domain" description="Dihydrodipicolinate reductase C-terminal" evidence="15">
    <location>
        <begin position="128"/>
        <end position="264"/>
    </location>
</feature>
<gene>
    <name evidence="13 16" type="primary">dapB</name>
    <name evidence="16" type="ORF">PP769_03670</name>
</gene>
<evidence type="ECO:0000256" key="5">
    <source>
        <dbReference type="ARBA" id="ARBA00022915"/>
    </source>
</evidence>
<dbReference type="InterPro" id="IPR036291">
    <property type="entry name" value="NAD(P)-bd_dom_sf"/>
</dbReference>
<dbReference type="Gene3D" id="3.30.360.10">
    <property type="entry name" value="Dihydrodipicolinate Reductase, domain 2"/>
    <property type="match status" value="1"/>
</dbReference>
<keyword evidence="8 13" id="KW-0457">Lysine biosynthesis</keyword>
<dbReference type="InterPro" id="IPR023940">
    <property type="entry name" value="DHDPR_bac"/>
</dbReference>
<evidence type="ECO:0000256" key="2">
    <source>
        <dbReference type="ARBA" id="ARBA00022490"/>
    </source>
</evidence>
<dbReference type="HAMAP" id="MF_00102">
    <property type="entry name" value="DapB"/>
    <property type="match status" value="1"/>
</dbReference>
<evidence type="ECO:0000256" key="12">
    <source>
        <dbReference type="ARBA" id="ARBA00049396"/>
    </source>
</evidence>
<dbReference type="Pfam" id="PF01113">
    <property type="entry name" value="DapB_N"/>
    <property type="match status" value="1"/>
</dbReference>
<evidence type="ECO:0000256" key="10">
    <source>
        <dbReference type="ARBA" id="ARBA00038983"/>
    </source>
</evidence>
<comment type="caution">
    <text evidence="13">Was originally thought to be a dihydrodipicolinate reductase (DHDPR), catalyzing the conversion of dihydrodipicolinate to tetrahydrodipicolinate. However, it was shown in E.coli that the substrate of the enzymatic reaction is not dihydrodipicolinate (DHDP) but in fact (2S,4S)-4-hydroxy-2,3,4,5-tetrahydrodipicolinic acid (HTPA), the product released by the DapA-catalyzed reaction.</text>
</comment>
<sequence length="267" mass="28380">MIRTIITGAAGRMGMRLVALTRGTPGLQLSGAVEVKGHPAIGKDAGEVAQIGQMNISITDDLQTCLSQGDVVVDFTAPSSCLANLEHVVKSTKAMVIGTTGFTDQELAQLKTFALKIPCVFSPNMSVGINVLLSTVGKIARSLGEQYNIEVIEAHHNKKKDAPSGTALKLAEALAEGMEWDLQEVGVYARHGMTGERKTREIGMQTIRAGDIVGDHTILLGGPGERIEITHRAHTRDTFAQGALRAAEWVAQKPPGLYSMADVLGLS</sequence>
<feature type="binding site" evidence="13">
    <location>
        <begin position="165"/>
        <end position="166"/>
    </location>
    <ligand>
        <name>(S)-2,3,4,5-tetrahydrodipicolinate</name>
        <dbReference type="ChEBI" id="CHEBI:16845"/>
    </ligand>
</feature>
<dbReference type="PROSITE" id="PS01298">
    <property type="entry name" value="DAPB"/>
    <property type="match status" value="1"/>
</dbReference>
<dbReference type="SUPFAM" id="SSF51735">
    <property type="entry name" value="NAD(P)-binding Rossmann-fold domains"/>
    <property type="match status" value="1"/>
</dbReference>
<dbReference type="InterPro" id="IPR022664">
    <property type="entry name" value="DapB_N_CS"/>
</dbReference>